<keyword evidence="4" id="KW-0808">Transferase</keyword>
<dbReference type="GO" id="GO:0004582">
    <property type="term" value="F:dolichyl-phosphate beta-D-mannosyltransferase activity"/>
    <property type="evidence" value="ECO:0007669"/>
    <property type="project" value="InterPro"/>
</dbReference>
<evidence type="ECO:0008006" key="12">
    <source>
        <dbReference type="Google" id="ProtNLM"/>
    </source>
</evidence>
<protein>
    <recommendedName>
        <fullName evidence="12">Glycosyltransferase 2-like domain-containing protein</fullName>
    </recommendedName>
</protein>
<dbReference type="InterPro" id="IPR039528">
    <property type="entry name" value="DPM1-like"/>
</dbReference>
<dbReference type="InterPro" id="IPR029044">
    <property type="entry name" value="Nucleotide-diphossugar_trans"/>
</dbReference>
<evidence type="ECO:0000256" key="8">
    <source>
        <dbReference type="SAM" id="Phobius"/>
    </source>
</evidence>
<dbReference type="GO" id="GO:0000271">
    <property type="term" value="P:polysaccharide biosynthetic process"/>
    <property type="evidence" value="ECO:0007669"/>
    <property type="project" value="InterPro"/>
</dbReference>
<dbReference type="InterPro" id="IPR001173">
    <property type="entry name" value="Glyco_trans_2-like"/>
</dbReference>
<evidence type="ECO:0000256" key="3">
    <source>
        <dbReference type="ARBA" id="ARBA00022676"/>
    </source>
</evidence>
<evidence type="ECO:0000256" key="6">
    <source>
        <dbReference type="ARBA" id="ARBA00022989"/>
    </source>
</evidence>
<name>A0A381SLG2_9ZZZZ</name>
<keyword evidence="3" id="KW-0328">Glycosyltransferase</keyword>
<accession>A0A381SLG2</accession>
<dbReference type="Pfam" id="PF00535">
    <property type="entry name" value="Glycos_transf_2"/>
    <property type="match status" value="1"/>
</dbReference>
<dbReference type="PANTHER" id="PTHR43398">
    <property type="entry name" value="DOLICHOL-PHOSPHATE MANNOSYLTRANSFERASE SUBUNIT 1"/>
    <property type="match status" value="1"/>
</dbReference>
<feature type="transmembrane region" description="Helical" evidence="8">
    <location>
        <begin position="353"/>
        <end position="377"/>
    </location>
</feature>
<keyword evidence="7 8" id="KW-0472">Membrane</keyword>
<dbReference type="GO" id="GO:0035269">
    <property type="term" value="P:protein O-linked glycosylation via mannose"/>
    <property type="evidence" value="ECO:0007669"/>
    <property type="project" value="TreeGrafter"/>
</dbReference>
<dbReference type="CDD" id="cd06442">
    <property type="entry name" value="DPM1_like"/>
    <property type="match status" value="1"/>
</dbReference>
<feature type="non-terminal residue" evidence="11">
    <location>
        <position position="1"/>
    </location>
</feature>
<feature type="transmembrane region" description="Helical" evidence="8">
    <location>
        <begin position="260"/>
        <end position="283"/>
    </location>
</feature>
<comment type="similarity">
    <text evidence="2">Belongs to the glycosyltransferase 2 family.</text>
</comment>
<dbReference type="Gene3D" id="3.90.550.10">
    <property type="entry name" value="Spore Coat Polysaccharide Biosynthesis Protein SpsA, Chain A"/>
    <property type="match status" value="1"/>
</dbReference>
<feature type="domain" description="Glycosyltransferase 2-like" evidence="9">
    <location>
        <begin position="27"/>
        <end position="186"/>
    </location>
</feature>
<evidence type="ECO:0000256" key="4">
    <source>
        <dbReference type="ARBA" id="ARBA00022679"/>
    </source>
</evidence>
<evidence type="ECO:0000256" key="7">
    <source>
        <dbReference type="ARBA" id="ARBA00023136"/>
    </source>
</evidence>
<dbReference type="AlphaFoldDB" id="A0A381SLG2"/>
<dbReference type="GO" id="GO:0006506">
    <property type="term" value="P:GPI anchor biosynthetic process"/>
    <property type="evidence" value="ECO:0007669"/>
    <property type="project" value="TreeGrafter"/>
</dbReference>
<dbReference type="EMBL" id="UINC01003207">
    <property type="protein sequence ID" value="SVA04264.1"/>
    <property type="molecule type" value="Genomic_DNA"/>
</dbReference>
<sequence>VTGDAVVEVGDHPTAISAEHDPAVVLSLVVPTYDEAGNIEALLRSLHRVLSDRHVGFEILVVDDDSPDRTWEVAGKLTSELPGLRVIRRTGTSGLATAVTCGWVHARGGILGVIDGDGQHPPAVVVDLLDAMVDRIDVAVASRHLPGGGVSNWSALRRMLSRGAQALGLLLLPGTVGRVTDPMSGYFLVRRDVIAGTDLDPVGYKILLEVLARGDVSRVAERPYVFLERERGESKVSTGHYVGYLRHLMRLRLHPLRSRALVRYLVVTALALLVDALVFLWIFDVQGWNLTRSAAISGEVGILLTVLLHDLWTFAGRAARSSLDRFRRLAGVQLALGVLLFLRLLLINALVNWFGLGPLAAFLVALAAVTPASHLLGSRLTWRGVRS</sequence>
<dbReference type="GO" id="GO:0016020">
    <property type="term" value="C:membrane"/>
    <property type="evidence" value="ECO:0007669"/>
    <property type="project" value="UniProtKB-SubCell"/>
</dbReference>
<dbReference type="SUPFAM" id="SSF53448">
    <property type="entry name" value="Nucleotide-diphospho-sugar transferases"/>
    <property type="match status" value="1"/>
</dbReference>
<keyword evidence="5 8" id="KW-0812">Transmembrane</keyword>
<dbReference type="InterPro" id="IPR007267">
    <property type="entry name" value="GtrA_DPMS_TM"/>
</dbReference>
<evidence type="ECO:0000256" key="2">
    <source>
        <dbReference type="ARBA" id="ARBA00006739"/>
    </source>
</evidence>
<evidence type="ECO:0000256" key="5">
    <source>
        <dbReference type="ARBA" id="ARBA00022692"/>
    </source>
</evidence>
<feature type="domain" description="GtrA/DPMS transmembrane" evidence="10">
    <location>
        <begin position="263"/>
        <end position="382"/>
    </location>
</feature>
<feature type="transmembrane region" description="Helical" evidence="8">
    <location>
        <begin position="295"/>
        <end position="314"/>
    </location>
</feature>
<dbReference type="PANTHER" id="PTHR43398:SF1">
    <property type="entry name" value="DOLICHOL-PHOSPHATE MANNOSYLTRANSFERASE SUBUNIT 1"/>
    <property type="match status" value="1"/>
</dbReference>
<organism evidence="11">
    <name type="scientific">marine metagenome</name>
    <dbReference type="NCBI Taxonomy" id="408172"/>
    <lineage>
        <taxon>unclassified sequences</taxon>
        <taxon>metagenomes</taxon>
        <taxon>ecological metagenomes</taxon>
    </lineage>
</organism>
<evidence type="ECO:0000259" key="10">
    <source>
        <dbReference type="Pfam" id="PF04138"/>
    </source>
</evidence>
<feature type="transmembrane region" description="Helical" evidence="8">
    <location>
        <begin position="326"/>
        <end position="347"/>
    </location>
</feature>
<keyword evidence="6 8" id="KW-1133">Transmembrane helix</keyword>
<evidence type="ECO:0000313" key="11">
    <source>
        <dbReference type="EMBL" id="SVA04264.1"/>
    </source>
</evidence>
<gene>
    <name evidence="11" type="ORF">METZ01_LOCUS57118</name>
</gene>
<proteinExistence type="inferred from homology"/>
<evidence type="ECO:0000256" key="1">
    <source>
        <dbReference type="ARBA" id="ARBA00004141"/>
    </source>
</evidence>
<dbReference type="GO" id="GO:0006488">
    <property type="term" value="P:dolichol-linked oligosaccharide biosynthetic process"/>
    <property type="evidence" value="ECO:0007669"/>
    <property type="project" value="TreeGrafter"/>
</dbReference>
<comment type="subcellular location">
    <subcellularLocation>
        <location evidence="1">Membrane</location>
        <topology evidence="1">Multi-pass membrane protein</topology>
    </subcellularLocation>
</comment>
<dbReference type="Pfam" id="PF04138">
    <property type="entry name" value="GtrA_DPMS_TM"/>
    <property type="match status" value="1"/>
</dbReference>
<evidence type="ECO:0000259" key="9">
    <source>
        <dbReference type="Pfam" id="PF00535"/>
    </source>
</evidence>
<reference evidence="11" key="1">
    <citation type="submission" date="2018-05" db="EMBL/GenBank/DDBJ databases">
        <authorList>
            <person name="Lanie J.A."/>
            <person name="Ng W.-L."/>
            <person name="Kazmierczak K.M."/>
            <person name="Andrzejewski T.M."/>
            <person name="Davidsen T.M."/>
            <person name="Wayne K.J."/>
            <person name="Tettelin H."/>
            <person name="Glass J.I."/>
            <person name="Rusch D."/>
            <person name="Podicherti R."/>
            <person name="Tsui H.-C.T."/>
            <person name="Winkler M.E."/>
        </authorList>
    </citation>
    <scope>NUCLEOTIDE SEQUENCE</scope>
</reference>